<dbReference type="STRING" id="910347.SAMN05421773_101228"/>
<dbReference type="AlphaFoldDB" id="A0A1I1EG79"/>
<protein>
    <submittedName>
        <fullName evidence="1">RNA polymerase sigma-70 factor, ECF subfamily</fullName>
    </submittedName>
</protein>
<accession>A0A1I1EG79</accession>
<name>A0A1I1EG79_9ACTN</name>
<keyword evidence="2" id="KW-1185">Reference proteome</keyword>
<dbReference type="Proteomes" id="UP000199207">
    <property type="component" value="Unassembled WGS sequence"/>
</dbReference>
<sequence length="92" mass="9585">MSIPTPVVALDRAVAVAEAHGPAAALPLVDGLAPRLDGYHLFHAVRADLLRRLGRPAEAAAAYDAALARTANTAERTHLQRARAALPLPPPA</sequence>
<evidence type="ECO:0000313" key="1">
    <source>
        <dbReference type="EMBL" id="SFB84348.1"/>
    </source>
</evidence>
<proteinExistence type="predicted"/>
<dbReference type="InterPro" id="IPR011990">
    <property type="entry name" value="TPR-like_helical_dom_sf"/>
</dbReference>
<gene>
    <name evidence="1" type="ORF">SAMN05421773_101228</name>
</gene>
<dbReference type="SUPFAM" id="SSF48452">
    <property type="entry name" value="TPR-like"/>
    <property type="match status" value="1"/>
</dbReference>
<evidence type="ECO:0000313" key="2">
    <source>
        <dbReference type="Proteomes" id="UP000199207"/>
    </source>
</evidence>
<dbReference type="PANTHER" id="PTHR47756:SF2">
    <property type="entry name" value="BLL6612 PROTEIN"/>
    <property type="match status" value="1"/>
</dbReference>
<dbReference type="EMBL" id="FOLM01000001">
    <property type="protein sequence ID" value="SFB84348.1"/>
    <property type="molecule type" value="Genomic_DNA"/>
</dbReference>
<reference evidence="1 2" key="1">
    <citation type="submission" date="2016-10" db="EMBL/GenBank/DDBJ databases">
        <authorList>
            <person name="de Groot N.N."/>
        </authorList>
    </citation>
    <scope>NUCLEOTIDE SEQUENCE [LARGE SCALE GENOMIC DNA]</scope>
    <source>
        <strain evidence="1 2">CGMCC 4.5739</strain>
    </source>
</reference>
<dbReference type="PANTHER" id="PTHR47756">
    <property type="entry name" value="BLL6612 PROTEIN-RELATED"/>
    <property type="match status" value="1"/>
</dbReference>
<organism evidence="1 2">
    <name type="scientific">Streptomyces aidingensis</name>
    <dbReference type="NCBI Taxonomy" id="910347"/>
    <lineage>
        <taxon>Bacteria</taxon>
        <taxon>Bacillati</taxon>
        <taxon>Actinomycetota</taxon>
        <taxon>Actinomycetes</taxon>
        <taxon>Kitasatosporales</taxon>
        <taxon>Streptomycetaceae</taxon>
        <taxon>Streptomyces</taxon>
    </lineage>
</organism>